<feature type="region of interest" description="Disordered" evidence="1">
    <location>
        <begin position="333"/>
        <end position="489"/>
    </location>
</feature>
<gene>
    <name evidence="2" type="ORF">DUNSADRAFT_6622</name>
</gene>
<feature type="compositionally biased region" description="Polar residues" evidence="1">
    <location>
        <begin position="132"/>
        <end position="142"/>
    </location>
</feature>
<organism evidence="2 3">
    <name type="scientific">Dunaliella salina</name>
    <name type="common">Green alga</name>
    <name type="synonym">Protococcus salinus</name>
    <dbReference type="NCBI Taxonomy" id="3046"/>
    <lineage>
        <taxon>Eukaryota</taxon>
        <taxon>Viridiplantae</taxon>
        <taxon>Chlorophyta</taxon>
        <taxon>core chlorophytes</taxon>
        <taxon>Chlorophyceae</taxon>
        <taxon>CS clade</taxon>
        <taxon>Chlamydomonadales</taxon>
        <taxon>Dunaliellaceae</taxon>
        <taxon>Dunaliella</taxon>
    </lineage>
</organism>
<name>A0ABQ7GN04_DUNSA</name>
<protein>
    <submittedName>
        <fullName evidence="2">Uncharacterized protein</fullName>
    </submittedName>
</protein>
<feature type="compositionally biased region" description="Low complexity" evidence="1">
    <location>
        <begin position="143"/>
        <end position="172"/>
    </location>
</feature>
<feature type="compositionally biased region" description="Acidic residues" evidence="1">
    <location>
        <begin position="411"/>
        <end position="420"/>
    </location>
</feature>
<keyword evidence="3" id="KW-1185">Reference proteome</keyword>
<feature type="compositionally biased region" description="Acidic residues" evidence="1">
    <location>
        <begin position="333"/>
        <end position="345"/>
    </location>
</feature>
<feature type="region of interest" description="Disordered" evidence="1">
    <location>
        <begin position="256"/>
        <end position="281"/>
    </location>
</feature>
<feature type="compositionally biased region" description="Low complexity" evidence="1">
    <location>
        <begin position="468"/>
        <end position="477"/>
    </location>
</feature>
<dbReference type="EMBL" id="MU069681">
    <property type="protein sequence ID" value="KAF5835957.1"/>
    <property type="molecule type" value="Genomic_DNA"/>
</dbReference>
<evidence type="ECO:0000313" key="2">
    <source>
        <dbReference type="EMBL" id="KAF5835957.1"/>
    </source>
</evidence>
<feature type="region of interest" description="Disordered" evidence="1">
    <location>
        <begin position="132"/>
        <end position="182"/>
    </location>
</feature>
<evidence type="ECO:0000256" key="1">
    <source>
        <dbReference type="SAM" id="MobiDB-lite"/>
    </source>
</evidence>
<reference evidence="2" key="1">
    <citation type="submission" date="2017-08" db="EMBL/GenBank/DDBJ databases">
        <authorList>
            <person name="Polle J.E."/>
            <person name="Barry K."/>
            <person name="Cushman J."/>
            <person name="Schmutz J."/>
            <person name="Tran D."/>
            <person name="Hathwaick L.T."/>
            <person name="Yim W.C."/>
            <person name="Jenkins J."/>
            <person name="Mckie-Krisberg Z.M."/>
            <person name="Prochnik S."/>
            <person name="Lindquist E."/>
            <person name="Dockter R.B."/>
            <person name="Adam C."/>
            <person name="Molina H."/>
            <person name="Bunkerborg J."/>
            <person name="Jin E."/>
            <person name="Buchheim M."/>
            <person name="Magnuson J."/>
        </authorList>
    </citation>
    <scope>NUCLEOTIDE SEQUENCE</scope>
    <source>
        <strain evidence="2">CCAP 19/18</strain>
    </source>
</reference>
<evidence type="ECO:0000313" key="3">
    <source>
        <dbReference type="Proteomes" id="UP000815325"/>
    </source>
</evidence>
<dbReference type="Proteomes" id="UP000815325">
    <property type="component" value="Unassembled WGS sequence"/>
</dbReference>
<proteinExistence type="predicted"/>
<sequence>MAQQDFCFHGDVQALWSCSLRKLRSIVAAVLCQQSFPECAIAHNPPQTTLSIVRTTVRIALSLPKCTMACTQSTPVGGPAPLASGTYLWGDLVRMDVFAAPSSTWLAFYSPSTLRVRGQPLAKASAPLIQLPSDSPAVTDNPTAAASSSSSSTTTTTTTTTTSNSRSAGSSSDGHKAPARSGADSRALWCADSVAARGGLVPHPIVVKVDGGRGPLADIAVSGVPGWVTVFAPGARRDIRVCVWAPKGVEVFLRPAMPAGPPPQPAHGRGGEQGDSEEGELSEKALAALAAEYGGGSENDPFNDPAWWEAAVAELQGFESSMMDAGFGNFEDDLQEEEEEEEEEDYVHSKDGLSAIQEAQGWVTLSTDPKKKGRVSSSSGWGTGGRRVVSGSVEDALRRPRLDAALGAWAAEDEDNDEEDGRQSPPTSGARRSRNSMRSHEVFEGAEEEGTEGEEEEEVPVPRRRLARASGRGVSARRGLRGNSRISSR</sequence>
<comment type="caution">
    <text evidence="2">The sequence shown here is derived from an EMBL/GenBank/DDBJ whole genome shotgun (WGS) entry which is preliminary data.</text>
</comment>
<dbReference type="InterPro" id="IPR044229">
    <property type="entry name" value="NOA1"/>
</dbReference>
<feature type="compositionally biased region" description="Low complexity" evidence="1">
    <location>
        <begin position="375"/>
        <end position="393"/>
    </location>
</feature>
<accession>A0ABQ7GN04</accession>
<dbReference type="PANTHER" id="PTHR47569:SF2">
    <property type="entry name" value="NO-ASSOCIATED PROTEIN 1, CHLOROPLASTIC_MITOCHONDRIAL"/>
    <property type="match status" value="1"/>
</dbReference>
<feature type="compositionally biased region" description="Acidic residues" evidence="1">
    <location>
        <begin position="444"/>
        <end position="459"/>
    </location>
</feature>
<dbReference type="PANTHER" id="PTHR47569">
    <property type="entry name" value="NO-ASSOCIATED PROTEIN 1, CHLOROPLASTIC/MITOCHONDRIAL"/>
    <property type="match status" value="1"/>
</dbReference>